<organism evidence="2 3">
    <name type="scientific">Caenorhabditis japonica</name>
    <dbReference type="NCBI Taxonomy" id="281687"/>
    <lineage>
        <taxon>Eukaryota</taxon>
        <taxon>Metazoa</taxon>
        <taxon>Ecdysozoa</taxon>
        <taxon>Nematoda</taxon>
        <taxon>Chromadorea</taxon>
        <taxon>Rhabditida</taxon>
        <taxon>Rhabditina</taxon>
        <taxon>Rhabditomorpha</taxon>
        <taxon>Rhabditoidea</taxon>
        <taxon>Rhabditidae</taxon>
        <taxon>Peloderinae</taxon>
        <taxon>Caenorhabditis</taxon>
    </lineage>
</organism>
<evidence type="ECO:0000259" key="1">
    <source>
        <dbReference type="SMART" id="SM01214"/>
    </source>
</evidence>
<sequence>MKFTPGKQLTAFILDLEYLLYGTYRTRILRTWVEEQSYSKIPYRKIPYPKIHRTQIWYPKSSRTQKAIVPKDIVYKQTGIVQFDAVLEEIYAQVSFHDVHWWAKNEYFAPFLKVLHFISKNETRGVAPEASNRFFFAVTNFFCEAVDFDNQKSLLTIGLMNFGKMGNNIDVEFELLSFRSLILEQTMFEVHKWGETIFIGAFIFQCQTRNETDLSVTVGCDDVKIEWSYRIFKQIEMIAREWHINQNSLSVTSKKNILVNISARNLFLLLDVCEKYYAAFFLSAVKVILEENNDAIVLKIEMVRAVHGIRGSELSLIDIFESERSMKDAQNRINRSPIKRWLFSDTKEEMIKEKNSEKENRGKQFMSVDGIRIFLHKNSMTVNKISIDVLNSVFLSWCPEVHMILFKTFVLFRTMMQNMKKTNRKIPLKVHFRLSAKNLFEVLLVLARNHQVLWKGRSLNFEIIDSEMNITSKELYIILNGENICRVLNPSVSARSQDNLMTQSRIAFVTLSSTVNKVWIWKADKFVFHLPFAFNFANVFDEFINIIKWIKMVHNIEKSEFTANTSLPSDVKIEFDELSLELEDDIFENKLKLSSLLKEDEVYESERRYQLLEDRLTNLKKTAPFLSKEMIENMKNVLIKKNSEIYIQRWKMSEISEHPLFVSSWKGFSVRAFADLSLHGTEKCLQMMKLFDPLSSLPEQKYSTLWARAVEFDTDEWSITFKDYPMKYLNIKDLRFFGTLVAAECFSDDGRSLKECIIPLPEPLPTYTIKRNISPLKFYYDLQCASSSFICSYGPCWEPCLSMISLLWNNISAPSLDPSQPLPFWDKLRFLLHGKLLWASERVITTMLASNDPYNETETVEMCWEDVGLDWALGEIRIKAGLRIFLRTASRYDDSQVLSFPDVRLKVLLGWECAGDPHDHHSVQICSPKRLPHYSSADEHDSYRQFRSACVNITLNVDVSPGSCIPVEKMPNLLLYANTFRCIEQFFKSLTTKNRNVRRGKIFGNRVLLKPQLSKHLGKLQFSFSLPKVLVSYWMSHSSSYGFRVFSDGLQLTASFRQTMQHSTVNRERNIQRRKIYTWSTHHMTGTCWATQIHVYGSELGPTTDGFPSEETFLLGFGRVQYARETYPGKDSPLHKVSAYDLKLAWTAVNRDACLTIADGVHRAHMLRRILSNDAVKTLNVHLEEAVDIKQQQQPTKTVVPKTHMRGYSVSDANPWMLCQLIDEVSTKLVAHCEQSSDVPNDSLIGVQQCTMDDVKLLNWQSEFVE</sequence>
<proteinExistence type="predicted"/>
<evidence type="ECO:0000313" key="3">
    <source>
        <dbReference type="Proteomes" id="UP000005237"/>
    </source>
</evidence>
<accession>A0A8R1HHU3</accession>
<feature type="domain" description="FMP27/BLTP2/Hobbit GFWDK motif-containing RBG unit" evidence="1">
    <location>
        <begin position="723"/>
        <end position="856"/>
    </location>
</feature>
<dbReference type="PANTHER" id="PTHR15678">
    <property type="entry name" value="ANTIGEN MLAA-22-RELATED"/>
    <property type="match status" value="1"/>
</dbReference>
<dbReference type="EnsemblMetazoa" id="CJA02039a.1">
    <property type="protein sequence ID" value="CJA02039a.1"/>
    <property type="gene ID" value="WBGene00121243"/>
</dbReference>
<dbReference type="AlphaFoldDB" id="A0A8R1HHU3"/>
<dbReference type="PANTHER" id="PTHR15678:SF6">
    <property type="entry name" value="BRIDGE-LIKE LIPID TRANSFER PROTEIN FAMILY MEMBER 2"/>
    <property type="match status" value="1"/>
</dbReference>
<name>A0A8R1HHU3_CAEJA</name>
<dbReference type="InterPro" id="IPR045167">
    <property type="entry name" value="Hobbit"/>
</dbReference>
<dbReference type="InterPro" id="IPR019441">
    <property type="entry name" value="FMP27/BLTP2/Hobbit_GFWDK_RBG"/>
</dbReference>
<dbReference type="Proteomes" id="UP000005237">
    <property type="component" value="Unassembled WGS sequence"/>
</dbReference>
<dbReference type="SMART" id="SM01214">
    <property type="entry name" value="Fmp27_GFWDK"/>
    <property type="match status" value="1"/>
</dbReference>
<reference evidence="3" key="1">
    <citation type="submission" date="2010-08" db="EMBL/GenBank/DDBJ databases">
        <authorList>
            <consortium name="Caenorhabditis japonica Sequencing Consortium"/>
            <person name="Wilson R.K."/>
        </authorList>
    </citation>
    <scope>NUCLEOTIDE SEQUENCE [LARGE SCALE GENOMIC DNA]</scope>
    <source>
        <strain evidence="3">DF5081</strain>
    </source>
</reference>
<reference evidence="2" key="2">
    <citation type="submission" date="2022-06" db="UniProtKB">
        <authorList>
            <consortium name="EnsemblMetazoa"/>
        </authorList>
    </citation>
    <scope>IDENTIFICATION</scope>
    <source>
        <strain evidence="2">DF5081</strain>
    </source>
</reference>
<protein>
    <submittedName>
        <fullName evidence="2">Fmp27_GFWDK domain-containing protein</fullName>
    </submittedName>
</protein>
<dbReference type="Pfam" id="PF10344">
    <property type="entry name" value="Hobbit"/>
    <property type="match status" value="1"/>
</dbReference>
<keyword evidence="3" id="KW-1185">Reference proteome</keyword>
<evidence type="ECO:0000313" key="2">
    <source>
        <dbReference type="EnsemblMetazoa" id="CJA02039a.1"/>
    </source>
</evidence>